<dbReference type="AlphaFoldDB" id="A0ABC9U0N2"/>
<evidence type="ECO:0000313" key="2">
    <source>
        <dbReference type="EMBL" id="ERI78741.1"/>
    </source>
</evidence>
<dbReference type="EMBL" id="AWSU01000109">
    <property type="protein sequence ID" value="ERI78741.1"/>
    <property type="molecule type" value="Genomic_DNA"/>
</dbReference>
<evidence type="ECO:0000256" key="1">
    <source>
        <dbReference type="SAM" id="Phobius"/>
    </source>
</evidence>
<keyword evidence="1" id="KW-0472">Membrane</keyword>
<gene>
    <name evidence="2" type="ORF">CLOSYM_01334</name>
</gene>
<sequence length="123" mass="13934">MDSFPENFFLIYYSMYFIYIQAVFLNKLTFIVIYPHSGDLHSTAAHSNECKRSPQQFIPSGFPLTATCNPGTEDSEIPHHTGPGPFWPRPPFSIYNAKIQGNGSILSAAALYLRRKIQDFSKL</sequence>
<keyword evidence="1" id="KW-0812">Transmembrane</keyword>
<feature type="transmembrane region" description="Helical" evidence="1">
    <location>
        <begin position="12"/>
        <end position="34"/>
    </location>
</feature>
<proteinExistence type="predicted"/>
<protein>
    <submittedName>
        <fullName evidence="2">Uncharacterized protein</fullName>
    </submittedName>
</protein>
<keyword evidence="1" id="KW-1133">Transmembrane helix</keyword>
<evidence type="ECO:0000313" key="3">
    <source>
        <dbReference type="Proteomes" id="UP000016491"/>
    </source>
</evidence>
<comment type="caution">
    <text evidence="2">The sequence shown here is derived from an EMBL/GenBank/DDBJ whole genome shotgun (WGS) entry which is preliminary data.</text>
</comment>
<organism evidence="2 3">
    <name type="scientific">[Clostridium] symbiosum ATCC 14940</name>
    <dbReference type="NCBI Taxonomy" id="411472"/>
    <lineage>
        <taxon>Bacteria</taxon>
        <taxon>Bacillati</taxon>
        <taxon>Bacillota</taxon>
        <taxon>Clostridia</taxon>
        <taxon>Lachnospirales</taxon>
        <taxon>Lachnospiraceae</taxon>
        <taxon>Otoolea</taxon>
    </lineage>
</organism>
<name>A0ABC9U0N2_CLOSY</name>
<reference evidence="2 3" key="1">
    <citation type="submission" date="2013-07" db="EMBL/GenBank/DDBJ databases">
        <authorList>
            <person name="Weinstock G."/>
            <person name="Sodergren E."/>
            <person name="Wylie T."/>
            <person name="Fulton L."/>
            <person name="Fulton R."/>
            <person name="Fronick C."/>
            <person name="O'Laughlin M."/>
            <person name="Godfrey J."/>
            <person name="Miner T."/>
            <person name="Herter B."/>
            <person name="Appelbaum E."/>
            <person name="Cordes M."/>
            <person name="Lek S."/>
            <person name="Wollam A."/>
            <person name="Pepin K.H."/>
            <person name="Palsikar V.B."/>
            <person name="Mitreva M."/>
            <person name="Wilson R.K."/>
        </authorList>
    </citation>
    <scope>NUCLEOTIDE SEQUENCE [LARGE SCALE GENOMIC DNA]</scope>
    <source>
        <strain evidence="2 3">ATCC 14940</strain>
    </source>
</reference>
<dbReference type="Proteomes" id="UP000016491">
    <property type="component" value="Unassembled WGS sequence"/>
</dbReference>
<accession>A0ABC9U0N2</accession>